<dbReference type="GO" id="GO:0016706">
    <property type="term" value="F:2-oxoglutarate-dependent dioxygenase activity"/>
    <property type="evidence" value="ECO:0007669"/>
    <property type="project" value="UniProtKB-ARBA"/>
</dbReference>
<dbReference type="GO" id="GO:0009805">
    <property type="term" value="P:coumarin biosynthetic process"/>
    <property type="evidence" value="ECO:0007669"/>
    <property type="project" value="UniProtKB-ARBA"/>
</dbReference>
<evidence type="ECO:0000256" key="6">
    <source>
        <dbReference type="RuleBase" id="RU003682"/>
    </source>
</evidence>
<dbReference type="Gene3D" id="2.60.120.330">
    <property type="entry name" value="B-lactam Antibiotic, Isopenicillin N Synthase, Chain"/>
    <property type="match status" value="1"/>
</dbReference>
<keyword evidence="2 6" id="KW-0479">Metal-binding</keyword>
<feature type="domain" description="Fe2OG dioxygenase" evidence="7">
    <location>
        <begin position="159"/>
        <end position="260"/>
    </location>
</feature>
<evidence type="ECO:0000256" key="3">
    <source>
        <dbReference type="ARBA" id="ARBA00023002"/>
    </source>
</evidence>
<accession>A0AAD1YM74</accession>
<evidence type="ECO:0000259" key="7">
    <source>
        <dbReference type="PROSITE" id="PS51471"/>
    </source>
</evidence>
<keyword evidence="4 6" id="KW-0408">Iron</keyword>
<dbReference type="Proteomes" id="UP000834106">
    <property type="component" value="Chromosome 1"/>
</dbReference>
<evidence type="ECO:0000256" key="5">
    <source>
        <dbReference type="ARBA" id="ARBA00057022"/>
    </source>
</evidence>
<organism evidence="8 9">
    <name type="scientific">Fraxinus pennsylvanica</name>
    <dbReference type="NCBI Taxonomy" id="56036"/>
    <lineage>
        <taxon>Eukaryota</taxon>
        <taxon>Viridiplantae</taxon>
        <taxon>Streptophyta</taxon>
        <taxon>Embryophyta</taxon>
        <taxon>Tracheophyta</taxon>
        <taxon>Spermatophyta</taxon>
        <taxon>Magnoliopsida</taxon>
        <taxon>eudicotyledons</taxon>
        <taxon>Gunneridae</taxon>
        <taxon>Pentapetalae</taxon>
        <taxon>asterids</taxon>
        <taxon>lamiids</taxon>
        <taxon>Lamiales</taxon>
        <taxon>Oleaceae</taxon>
        <taxon>Oleeae</taxon>
        <taxon>Fraxinus</taxon>
    </lineage>
</organism>
<evidence type="ECO:0000313" key="9">
    <source>
        <dbReference type="Proteomes" id="UP000834106"/>
    </source>
</evidence>
<evidence type="ECO:0000256" key="1">
    <source>
        <dbReference type="ARBA" id="ARBA00008056"/>
    </source>
</evidence>
<protein>
    <recommendedName>
        <fullName evidence="7">Fe2OG dioxygenase domain-containing protein</fullName>
    </recommendedName>
</protein>
<dbReference type="PROSITE" id="PS51471">
    <property type="entry name" value="FE2OG_OXY"/>
    <property type="match status" value="1"/>
</dbReference>
<dbReference type="InterPro" id="IPR050231">
    <property type="entry name" value="Iron_ascorbate_oxido_reductase"/>
</dbReference>
<dbReference type="InterPro" id="IPR005123">
    <property type="entry name" value="Oxoglu/Fe-dep_dioxygenase_dom"/>
</dbReference>
<dbReference type="InterPro" id="IPR044861">
    <property type="entry name" value="IPNS-like_FE2OG_OXY"/>
</dbReference>
<dbReference type="AlphaFoldDB" id="A0AAD1YM74"/>
<dbReference type="PANTHER" id="PTHR47990">
    <property type="entry name" value="2-OXOGLUTARATE (2OG) AND FE(II)-DEPENDENT OXYGENASE SUPERFAMILY PROTEIN-RELATED"/>
    <property type="match status" value="1"/>
</dbReference>
<dbReference type="Pfam" id="PF14226">
    <property type="entry name" value="DIOX_N"/>
    <property type="match status" value="1"/>
</dbReference>
<dbReference type="Pfam" id="PF03171">
    <property type="entry name" value="2OG-FeII_Oxy"/>
    <property type="match status" value="1"/>
</dbReference>
<name>A0AAD1YM74_9LAMI</name>
<keyword evidence="3 6" id="KW-0560">Oxidoreductase</keyword>
<dbReference type="InterPro" id="IPR026992">
    <property type="entry name" value="DIOX_N"/>
</dbReference>
<dbReference type="GO" id="GO:0002238">
    <property type="term" value="P:response to molecule of fungal origin"/>
    <property type="evidence" value="ECO:0007669"/>
    <property type="project" value="UniProtKB-ARBA"/>
</dbReference>
<dbReference type="SUPFAM" id="SSF51197">
    <property type="entry name" value="Clavaminate synthase-like"/>
    <property type="match status" value="1"/>
</dbReference>
<dbReference type="FunFam" id="2.60.120.330:FF:000022">
    <property type="entry name" value="Probable 2-oxoglutarate-dependent dioxygenase AOP1.2"/>
    <property type="match status" value="1"/>
</dbReference>
<evidence type="ECO:0000256" key="4">
    <source>
        <dbReference type="ARBA" id="ARBA00023004"/>
    </source>
</evidence>
<sequence>MGSKTIKLPTIDFSEVKQGTHTWDLVKNQVRQALEEYGCFEALFDKIPKGTRKATFDALKELFDLPLQIKLKNRSNKPYHGYVGQHALVPLYESLGIDNALALGKMEKFTNLMWPNGNPIFSEAVQSFSEQLSELDQIVRRMTIESLGVEKYMDEHMESTDYLVRMQKYDGPQSNETKLGLTSHTDKNIVTILYQSEVTGLEILTKDGQWITVEPSLDSFIVMIGDSFLAWSNGRLHSAFHRVMMTGNEARYSIGLFSIPKAGYIIKAPEELVDEEHPLLFKPFDHVQFLDFYYSEAGRKLQYALQAYCGA</sequence>
<dbReference type="EMBL" id="OU503036">
    <property type="protein sequence ID" value="CAI9753677.1"/>
    <property type="molecule type" value="Genomic_DNA"/>
</dbReference>
<dbReference type="GO" id="GO:0046872">
    <property type="term" value="F:metal ion binding"/>
    <property type="evidence" value="ECO:0007669"/>
    <property type="project" value="UniProtKB-KW"/>
</dbReference>
<evidence type="ECO:0000256" key="2">
    <source>
        <dbReference type="ARBA" id="ARBA00022723"/>
    </source>
</evidence>
<comment type="similarity">
    <text evidence="1 6">Belongs to the iron/ascorbate-dependent oxidoreductase family.</text>
</comment>
<proteinExistence type="inferred from homology"/>
<reference evidence="8" key="1">
    <citation type="submission" date="2023-05" db="EMBL/GenBank/DDBJ databases">
        <authorList>
            <person name="Huff M."/>
        </authorList>
    </citation>
    <scope>NUCLEOTIDE SEQUENCE</scope>
</reference>
<gene>
    <name evidence="8" type="ORF">FPE_LOCUS1108</name>
</gene>
<comment type="function">
    <text evidence="5">Probable 2-oxoglutarate-dependent dioxygenase that may be involved in glucosinolates biosynthesis. May play a role in the production of aliphatic glucosinolates.</text>
</comment>
<dbReference type="InterPro" id="IPR027443">
    <property type="entry name" value="IPNS-like_sf"/>
</dbReference>
<evidence type="ECO:0000313" key="8">
    <source>
        <dbReference type="EMBL" id="CAI9753677.1"/>
    </source>
</evidence>
<keyword evidence="9" id="KW-1185">Reference proteome</keyword>